<dbReference type="GO" id="GO:0004594">
    <property type="term" value="F:pantothenate kinase activity"/>
    <property type="evidence" value="ECO:0007669"/>
    <property type="project" value="UniProtKB-EC"/>
</dbReference>
<dbReference type="STRING" id="56408.A0A1E5RHX7"/>
<comment type="subcellular location">
    <subcellularLocation>
        <location evidence="2">Cytoplasm</location>
    </subcellularLocation>
</comment>
<keyword evidence="5" id="KW-0963">Cytoplasm</keyword>
<proteinExistence type="inferred from homology"/>
<evidence type="ECO:0000256" key="11">
    <source>
        <dbReference type="ARBA" id="ARBA00060870"/>
    </source>
</evidence>
<evidence type="ECO:0000256" key="6">
    <source>
        <dbReference type="ARBA" id="ARBA00022679"/>
    </source>
</evidence>
<evidence type="ECO:0000313" key="16">
    <source>
        <dbReference type="Proteomes" id="UP000095728"/>
    </source>
</evidence>
<dbReference type="Gene3D" id="3.30.420.510">
    <property type="match status" value="1"/>
</dbReference>
<dbReference type="Proteomes" id="UP000095728">
    <property type="component" value="Unassembled WGS sequence"/>
</dbReference>
<gene>
    <name evidence="15" type="ORF">AWRI3579_g1647</name>
</gene>
<evidence type="ECO:0000313" key="15">
    <source>
        <dbReference type="EMBL" id="OEJ86484.1"/>
    </source>
</evidence>
<comment type="caution">
    <text evidence="12">Lacks conserved residue(s) required for the propagation of feature annotation.</text>
</comment>
<dbReference type="PANTHER" id="PTHR12280">
    <property type="entry name" value="PANTOTHENATE KINASE"/>
    <property type="match status" value="1"/>
</dbReference>
<dbReference type="InterPro" id="IPR043129">
    <property type="entry name" value="ATPase_NBD"/>
</dbReference>
<name>A0A1E5RHX7_9ASCO</name>
<dbReference type="FunFam" id="3.30.420.40:FF:000025">
    <property type="entry name" value="pantothenate kinase 2, mitochondrial"/>
    <property type="match status" value="1"/>
</dbReference>
<feature type="region of interest" description="Disordered" evidence="13">
    <location>
        <begin position="1"/>
        <end position="20"/>
    </location>
</feature>
<evidence type="ECO:0000256" key="5">
    <source>
        <dbReference type="ARBA" id="ARBA00022490"/>
    </source>
</evidence>
<dbReference type="PANTHER" id="PTHR12280:SF20">
    <property type="entry name" value="4'-PHOSPHOPANTETHEINE PHOSPHATASE"/>
    <property type="match status" value="1"/>
</dbReference>
<dbReference type="GO" id="GO:0005524">
    <property type="term" value="F:ATP binding"/>
    <property type="evidence" value="ECO:0007669"/>
    <property type="project" value="UniProtKB-KW"/>
</dbReference>
<dbReference type="AlphaFoldDB" id="A0A1E5RHX7"/>
<evidence type="ECO:0000256" key="1">
    <source>
        <dbReference type="ARBA" id="ARBA00001206"/>
    </source>
</evidence>
<accession>A0A1E5RHX7</accession>
<dbReference type="FunCoup" id="A0A1E5RHX7">
    <property type="interactions" value="762"/>
</dbReference>
<feature type="domain" description="PLAT" evidence="14">
    <location>
        <begin position="323"/>
        <end position="395"/>
    </location>
</feature>
<evidence type="ECO:0000259" key="14">
    <source>
        <dbReference type="PROSITE" id="PS50095"/>
    </source>
</evidence>
<keyword evidence="9" id="KW-0067">ATP-binding</keyword>
<dbReference type="PROSITE" id="PS50095">
    <property type="entry name" value="PLAT"/>
    <property type="match status" value="1"/>
</dbReference>
<keyword evidence="8 15" id="KW-0418">Kinase</keyword>
<dbReference type="GO" id="GO:0005829">
    <property type="term" value="C:cytosol"/>
    <property type="evidence" value="ECO:0007669"/>
    <property type="project" value="TreeGrafter"/>
</dbReference>
<dbReference type="Gene3D" id="3.30.420.40">
    <property type="match status" value="1"/>
</dbReference>
<evidence type="ECO:0000256" key="3">
    <source>
        <dbReference type="ARBA" id="ARBA00005225"/>
    </source>
</evidence>
<evidence type="ECO:0000256" key="7">
    <source>
        <dbReference type="ARBA" id="ARBA00022741"/>
    </source>
</evidence>
<evidence type="ECO:0000256" key="10">
    <source>
        <dbReference type="ARBA" id="ARBA00022993"/>
    </source>
</evidence>
<evidence type="ECO:0000256" key="4">
    <source>
        <dbReference type="ARBA" id="ARBA00012102"/>
    </source>
</evidence>
<dbReference type="InterPro" id="IPR001024">
    <property type="entry name" value="PLAT/LH2_dom"/>
</dbReference>
<dbReference type="EMBL" id="LPNM01000006">
    <property type="protein sequence ID" value="OEJ86484.1"/>
    <property type="molecule type" value="Genomic_DNA"/>
</dbReference>
<comment type="pathway">
    <text evidence="3">Cofactor biosynthesis; coenzyme A biosynthesis; CoA from (R)-pantothenate: step 1/5.</text>
</comment>
<evidence type="ECO:0000256" key="12">
    <source>
        <dbReference type="PROSITE-ProRule" id="PRU00152"/>
    </source>
</evidence>
<dbReference type="OrthoDB" id="498611at2759"/>
<keyword evidence="6" id="KW-0808">Transferase</keyword>
<organism evidence="15 16">
    <name type="scientific">Hanseniaspora osmophila</name>
    <dbReference type="NCBI Taxonomy" id="56408"/>
    <lineage>
        <taxon>Eukaryota</taxon>
        <taxon>Fungi</taxon>
        <taxon>Dikarya</taxon>
        <taxon>Ascomycota</taxon>
        <taxon>Saccharomycotina</taxon>
        <taxon>Saccharomycetes</taxon>
        <taxon>Saccharomycodales</taxon>
        <taxon>Saccharomycodaceae</taxon>
        <taxon>Hanseniaspora</taxon>
    </lineage>
</organism>
<keyword evidence="10" id="KW-0173">Coenzyme A biosynthesis</keyword>
<comment type="caution">
    <text evidence="15">The sequence shown here is derived from an EMBL/GenBank/DDBJ whole genome shotgun (WGS) entry which is preliminary data.</text>
</comment>
<reference evidence="16" key="1">
    <citation type="journal article" date="2016" name="Genome Announc.">
        <title>Genome sequences of three species of Hanseniaspora isolated from spontaneous wine fermentations.</title>
        <authorList>
            <person name="Sternes P.R."/>
            <person name="Lee D."/>
            <person name="Kutyna D.R."/>
            <person name="Borneman A.R."/>
        </authorList>
    </citation>
    <scope>NUCLEOTIDE SEQUENCE [LARGE SCALE GENOMIC DNA]</scope>
    <source>
        <strain evidence="16">AWRI3579</strain>
    </source>
</reference>
<protein>
    <recommendedName>
        <fullName evidence="4">pantothenate kinase</fullName>
        <ecNumber evidence="4">2.7.1.33</ecNumber>
    </recommendedName>
</protein>
<evidence type="ECO:0000256" key="13">
    <source>
        <dbReference type="SAM" id="MobiDB-lite"/>
    </source>
</evidence>
<dbReference type="InParanoid" id="A0A1E5RHX7"/>
<evidence type="ECO:0000256" key="2">
    <source>
        <dbReference type="ARBA" id="ARBA00004496"/>
    </source>
</evidence>
<dbReference type="GO" id="GO:0005634">
    <property type="term" value="C:nucleus"/>
    <property type="evidence" value="ECO:0007669"/>
    <property type="project" value="TreeGrafter"/>
</dbReference>
<evidence type="ECO:0000256" key="8">
    <source>
        <dbReference type="ARBA" id="ARBA00022777"/>
    </source>
</evidence>
<keyword evidence="7" id="KW-0547">Nucleotide-binding</keyword>
<dbReference type="SUPFAM" id="SSF53067">
    <property type="entry name" value="Actin-like ATPase domain"/>
    <property type="match status" value="2"/>
</dbReference>
<comment type="catalytic activity">
    <reaction evidence="1">
        <text>(R)-pantothenate + ATP = (R)-4'-phosphopantothenate + ADP + H(+)</text>
        <dbReference type="Rhea" id="RHEA:16373"/>
        <dbReference type="ChEBI" id="CHEBI:10986"/>
        <dbReference type="ChEBI" id="CHEBI:15378"/>
        <dbReference type="ChEBI" id="CHEBI:29032"/>
        <dbReference type="ChEBI" id="CHEBI:30616"/>
        <dbReference type="ChEBI" id="CHEBI:456216"/>
        <dbReference type="EC" id="2.7.1.33"/>
    </reaction>
</comment>
<dbReference type="Gene3D" id="6.10.10.60">
    <property type="match status" value="1"/>
</dbReference>
<evidence type="ECO:0000256" key="9">
    <source>
        <dbReference type="ARBA" id="ARBA00022840"/>
    </source>
</evidence>
<sequence>MSDNSSIVSNSRSKSSTSDSYNNISDLSIPLGSIPKKYLQMDMQRKIGIDIGGTLAKLVYFDDTRQCLDFKFIGTAEIEEFIDLIDQIIREKIEYRKQQEQQIQQETDKGIHQKDNFLDYSTSRIEIHATGGGAYKFNDSLVEKFGQDTIKRKDEMESAINGLTFLINYNDYLNEMTHIQEKEIFTYNNNDGKKYIEMEKVTRGSPNAKENTIMLVNIGSGVSMIKINRDTNEFERVGGSSLGGGTLWGLLSLMTGAETYDEMLELASQGDNSKVDMLVGDIYGSSYDNIGLKATHIASSMGKAFPKKNQMPDFNNSDICKSMLYAVSNNIGQISYLQSTIHHVDTIFFGGSYIRGHLMTMNTLNYAINFWSHGSSNAYFLEHEAYLGALGSIFI</sequence>
<dbReference type="EC" id="2.7.1.33" evidence="4"/>
<dbReference type="InterPro" id="IPR004567">
    <property type="entry name" value="Type_II_PanK"/>
</dbReference>
<keyword evidence="16" id="KW-1185">Reference proteome</keyword>
<dbReference type="NCBIfam" id="TIGR00555">
    <property type="entry name" value="panK_eukar"/>
    <property type="match status" value="1"/>
</dbReference>
<comment type="similarity">
    <text evidence="11">Belongs to the type II pantothenate kinase family.</text>
</comment>
<dbReference type="GO" id="GO:0015937">
    <property type="term" value="P:coenzyme A biosynthetic process"/>
    <property type="evidence" value="ECO:0007669"/>
    <property type="project" value="UniProtKB-KW"/>
</dbReference>
<dbReference type="Pfam" id="PF03630">
    <property type="entry name" value="Fumble"/>
    <property type="match status" value="1"/>
</dbReference>